<reference evidence="1" key="1">
    <citation type="journal article" date="2014" name="Front. Microbiol.">
        <title>High frequency of phylogenetically diverse reductive dehalogenase-homologous genes in deep subseafloor sedimentary metagenomes.</title>
        <authorList>
            <person name="Kawai M."/>
            <person name="Futagami T."/>
            <person name="Toyoda A."/>
            <person name="Takaki Y."/>
            <person name="Nishi S."/>
            <person name="Hori S."/>
            <person name="Arai W."/>
            <person name="Tsubouchi T."/>
            <person name="Morono Y."/>
            <person name="Uchiyama I."/>
            <person name="Ito T."/>
            <person name="Fujiyama A."/>
            <person name="Inagaki F."/>
            <person name="Takami H."/>
        </authorList>
    </citation>
    <scope>NUCLEOTIDE SEQUENCE</scope>
    <source>
        <strain evidence="1">Expedition CK06-06</strain>
    </source>
</reference>
<evidence type="ECO:0000313" key="1">
    <source>
        <dbReference type="EMBL" id="GAH91728.1"/>
    </source>
</evidence>
<name>X1LC55_9ZZZZ</name>
<dbReference type="EMBL" id="BARV01000020">
    <property type="protein sequence ID" value="GAH91728.1"/>
    <property type="molecule type" value="Genomic_DNA"/>
</dbReference>
<comment type="caution">
    <text evidence="1">The sequence shown here is derived from an EMBL/GenBank/DDBJ whole genome shotgun (WGS) entry which is preliminary data.</text>
</comment>
<proteinExistence type="predicted"/>
<protein>
    <submittedName>
        <fullName evidence="1">Uncharacterized protein</fullName>
    </submittedName>
</protein>
<organism evidence="1">
    <name type="scientific">marine sediment metagenome</name>
    <dbReference type="NCBI Taxonomy" id="412755"/>
    <lineage>
        <taxon>unclassified sequences</taxon>
        <taxon>metagenomes</taxon>
        <taxon>ecological metagenomes</taxon>
    </lineage>
</organism>
<gene>
    <name evidence="1" type="ORF">S06H3_00136</name>
</gene>
<dbReference type="AlphaFoldDB" id="X1LC55"/>
<sequence>MLTYRILSYWGGLMGVGLTSTEKNYLADPTQYRSSYRSKLHFRVSRKVLASVELLLNPHLEVPVDGDVVERLVGLLLDNDQARFTLFDIIRRRLSNERQLENVLEKSRL</sequence>
<accession>X1LC55</accession>